<reference evidence="3" key="1">
    <citation type="submission" date="2021-02" db="EMBL/GenBank/DDBJ databases">
        <authorList>
            <person name="Dougan E. K."/>
            <person name="Rhodes N."/>
            <person name="Thang M."/>
            <person name="Chan C."/>
        </authorList>
    </citation>
    <scope>NUCLEOTIDE SEQUENCE</scope>
</reference>
<dbReference type="AlphaFoldDB" id="A0A812W7D4"/>
<dbReference type="Proteomes" id="UP000649617">
    <property type="component" value="Unassembled WGS sequence"/>
</dbReference>
<sequence>MLSLHGASASVGPVWGHSYELGGEEGFPYGAWLVQPTNRWHWGTDWEGPGLDNAFGALHYVCDALPGAPGNGTEKRRTHSLDDTQVLVTGHSMGGHGCFVFASHFPDLLLGAACASGWPSLNSYSGDSHSGLLDGTRRGLLEEARFEHAADFLHENLKGVPMLVIYGSKDDNVPPLQPRNMVRLLESDGQDKTTVEAVELPGVGHWFGQGEPALAHWFRQRLNASLARGTYLPELPEYFEFTVTSPTTYGSRGSLKVLQQINAAEPGRIFVQRCPAAALNATACSGIATLDAGSDDFGDPFWRVETFNVRRLALKPRQGQRPPRALWVDGTMFASSSLLAAKCAHLCRFGSAAWKVCGVGSDGCDWETVQRGGSQVGAGPVHSALRGAPLCLGFGAGQRSQAVALANKLYFVSRYAPRVIDASSASFEGDRWDLPGECASANLLLMGSPSDNAWTNRFACAFPYIRFADAGSSDAGRAFILEGSSYSAGGTGLLALGHLSSKLALLVYGTDDKGLAQAVAAVPVASGHHGADFLVLGPSAAWEGEGGILAAGYLTPLWQVSSSSWTEPEHPFQRVKGLSAALTSHCPAETQALTKSDSDLEGSFWPRSASCPFGFAAVAAVIMLSSFDVP</sequence>
<dbReference type="GO" id="GO:0008236">
    <property type="term" value="F:serine-type peptidase activity"/>
    <property type="evidence" value="ECO:0007669"/>
    <property type="project" value="InterPro"/>
</dbReference>
<dbReference type="InterPro" id="IPR029058">
    <property type="entry name" value="AB_hydrolase_fold"/>
</dbReference>
<dbReference type="Pfam" id="PF00326">
    <property type="entry name" value="Peptidase_S9"/>
    <property type="match status" value="1"/>
</dbReference>
<dbReference type="PANTHER" id="PTHR43037:SF4">
    <property type="entry name" value="PEPTIDASE S9 PROLYL OLIGOPEPTIDASE CATALYTIC DOMAIN-CONTAINING PROTEIN"/>
    <property type="match status" value="1"/>
</dbReference>
<dbReference type="InterPro" id="IPR050955">
    <property type="entry name" value="Plant_Biomass_Hydrol_Est"/>
</dbReference>
<name>A0A812W7D4_SYMPI</name>
<dbReference type="GO" id="GO:0006508">
    <property type="term" value="P:proteolysis"/>
    <property type="evidence" value="ECO:0007669"/>
    <property type="project" value="InterPro"/>
</dbReference>
<dbReference type="OrthoDB" id="449091at2759"/>
<feature type="domain" description="Peptidase S9 prolyl oligopeptidase catalytic" evidence="2">
    <location>
        <begin position="81"/>
        <end position="222"/>
    </location>
</feature>
<keyword evidence="4" id="KW-1185">Reference proteome</keyword>
<organism evidence="3 4">
    <name type="scientific">Symbiodinium pilosum</name>
    <name type="common">Dinoflagellate</name>
    <dbReference type="NCBI Taxonomy" id="2952"/>
    <lineage>
        <taxon>Eukaryota</taxon>
        <taxon>Sar</taxon>
        <taxon>Alveolata</taxon>
        <taxon>Dinophyceae</taxon>
        <taxon>Suessiales</taxon>
        <taxon>Symbiodiniaceae</taxon>
        <taxon>Symbiodinium</taxon>
    </lineage>
</organism>
<dbReference type="Gene3D" id="3.40.50.1820">
    <property type="entry name" value="alpha/beta hydrolase"/>
    <property type="match status" value="1"/>
</dbReference>
<dbReference type="SUPFAM" id="SSF53474">
    <property type="entry name" value="alpha/beta-Hydrolases"/>
    <property type="match status" value="1"/>
</dbReference>
<evidence type="ECO:0000313" key="3">
    <source>
        <dbReference type="EMBL" id="CAE7661456.1"/>
    </source>
</evidence>
<evidence type="ECO:0000313" key="4">
    <source>
        <dbReference type="Proteomes" id="UP000649617"/>
    </source>
</evidence>
<keyword evidence="1" id="KW-0732">Signal</keyword>
<evidence type="ECO:0000256" key="1">
    <source>
        <dbReference type="ARBA" id="ARBA00022729"/>
    </source>
</evidence>
<dbReference type="PANTHER" id="PTHR43037">
    <property type="entry name" value="UNNAMED PRODUCT-RELATED"/>
    <property type="match status" value="1"/>
</dbReference>
<accession>A0A812W7D4</accession>
<proteinExistence type="predicted"/>
<evidence type="ECO:0000259" key="2">
    <source>
        <dbReference type="Pfam" id="PF00326"/>
    </source>
</evidence>
<protein>
    <recommendedName>
        <fullName evidence="2">Peptidase S9 prolyl oligopeptidase catalytic domain-containing protein</fullName>
    </recommendedName>
</protein>
<dbReference type="InterPro" id="IPR001375">
    <property type="entry name" value="Peptidase_S9_cat"/>
</dbReference>
<comment type="caution">
    <text evidence="3">The sequence shown here is derived from an EMBL/GenBank/DDBJ whole genome shotgun (WGS) entry which is preliminary data.</text>
</comment>
<dbReference type="EMBL" id="CAJNIZ010043489">
    <property type="protein sequence ID" value="CAE7661456.1"/>
    <property type="molecule type" value="Genomic_DNA"/>
</dbReference>
<gene>
    <name evidence="3" type="ORF">SPIL2461_LOCUS17957</name>
</gene>